<evidence type="ECO:0000256" key="1">
    <source>
        <dbReference type="ARBA" id="ARBA00004651"/>
    </source>
</evidence>
<evidence type="ECO:0000256" key="5">
    <source>
        <dbReference type="RuleBase" id="RU363032"/>
    </source>
</evidence>
<dbReference type="PANTHER" id="PTHR43759">
    <property type="entry name" value="TREHALOSE TRANSPORT SYSTEM PERMEASE PROTEIN SUGA"/>
    <property type="match status" value="1"/>
</dbReference>
<feature type="domain" description="ABC transmembrane type-1" evidence="6">
    <location>
        <begin position="74"/>
        <end position="289"/>
    </location>
</feature>
<keyword evidence="5" id="KW-0813">Transport</keyword>
<evidence type="ECO:0000256" key="4">
    <source>
        <dbReference type="ARBA" id="ARBA00023136"/>
    </source>
</evidence>
<keyword evidence="8" id="KW-1185">Reference proteome</keyword>
<reference evidence="8" key="1">
    <citation type="journal article" date="2014" name="FEMS Microbiol. Lett.">
        <title>Draft Genomic DNA Sequence of the Facultatively Methylotrophic Bacterium Acidomonas methanolica type strain MB58.</title>
        <authorList>
            <person name="Higashiura N."/>
            <person name="Hadano H."/>
            <person name="Hirakawa H."/>
            <person name="Matsutani M."/>
            <person name="Takabe S."/>
            <person name="Matsushita K."/>
            <person name="Azuma Y."/>
        </authorList>
    </citation>
    <scope>NUCLEOTIDE SEQUENCE [LARGE SCALE GENOMIC DNA]</scope>
    <source>
        <strain evidence="8">MB58</strain>
    </source>
</reference>
<dbReference type="GO" id="GO:0005886">
    <property type="term" value="C:plasma membrane"/>
    <property type="evidence" value="ECO:0007669"/>
    <property type="project" value="UniProtKB-SubCell"/>
</dbReference>
<evidence type="ECO:0000256" key="3">
    <source>
        <dbReference type="ARBA" id="ARBA00022989"/>
    </source>
</evidence>
<keyword evidence="4 5" id="KW-0472">Membrane</keyword>
<feature type="transmembrane region" description="Helical" evidence="5">
    <location>
        <begin position="78"/>
        <end position="99"/>
    </location>
</feature>
<protein>
    <submittedName>
        <fullName evidence="7">ABC transporter sugar permease</fullName>
    </submittedName>
</protein>
<evidence type="ECO:0000313" key="7">
    <source>
        <dbReference type="EMBL" id="GAJ27908.1"/>
    </source>
</evidence>
<dbReference type="InterPro" id="IPR035906">
    <property type="entry name" value="MetI-like_sf"/>
</dbReference>
<dbReference type="InterPro" id="IPR052730">
    <property type="entry name" value="Sugar_ABC_transporter"/>
</dbReference>
<comment type="caution">
    <text evidence="7">The sequence shown here is derived from an EMBL/GenBank/DDBJ whole genome shotgun (WGS) entry which is preliminary data.</text>
</comment>
<evidence type="ECO:0000256" key="2">
    <source>
        <dbReference type="ARBA" id="ARBA00022692"/>
    </source>
</evidence>
<dbReference type="GO" id="GO:0055085">
    <property type="term" value="P:transmembrane transport"/>
    <property type="evidence" value="ECO:0007669"/>
    <property type="project" value="InterPro"/>
</dbReference>
<name>A0A023D177_ACIMT</name>
<evidence type="ECO:0000259" key="6">
    <source>
        <dbReference type="PROSITE" id="PS50928"/>
    </source>
</evidence>
<feature type="transmembrane region" description="Helical" evidence="5">
    <location>
        <begin position="209"/>
        <end position="229"/>
    </location>
</feature>
<dbReference type="SUPFAM" id="SSF161098">
    <property type="entry name" value="MetI-like"/>
    <property type="match status" value="1"/>
</dbReference>
<comment type="similarity">
    <text evidence="5">Belongs to the binding-protein-dependent transport system permease family.</text>
</comment>
<keyword evidence="2 5" id="KW-0812">Transmembrane</keyword>
<evidence type="ECO:0000313" key="8">
    <source>
        <dbReference type="Proteomes" id="UP000019760"/>
    </source>
</evidence>
<comment type="subcellular location">
    <subcellularLocation>
        <location evidence="1 5">Cell membrane</location>
        <topology evidence="1 5">Multi-pass membrane protein</topology>
    </subcellularLocation>
</comment>
<feature type="transmembrane region" description="Helical" evidence="5">
    <location>
        <begin position="267"/>
        <end position="291"/>
    </location>
</feature>
<dbReference type="SUPFAM" id="SSF160964">
    <property type="entry name" value="MalF N-terminal region-like"/>
    <property type="match status" value="1"/>
</dbReference>
<dbReference type="Gene3D" id="1.10.3720.10">
    <property type="entry name" value="MetI-like"/>
    <property type="match status" value="1"/>
</dbReference>
<sequence>MLRGSLMHKTPAWRPWALLAPALLTLAALVLVPLVQTLHLAFSHDPHGFVPARAGATLENFRILMGDSGWWHAVRTTILFALGAVLAETVLGLGVALLLQKLDTATRGIVLAVMLLPWAVPGVVAARLWGWMLNDQYGIINAVLLDVGLIRHSIAWTAGPTGMLVVMIVVDIWQATPFMTLLALAGLQAVPTDVLDAARMDGATGWQCFRHVTLPLLWPTLIVAALFRLLDALRMFDLSSVLYGADMNGMTLSVFVQTQIVQFGAPGYGAASALATLGVIALVVILFWRCVTVTRRGSRS</sequence>
<accession>A0A023D177</accession>
<dbReference type="PROSITE" id="PS50928">
    <property type="entry name" value="ABC_TM1"/>
    <property type="match status" value="1"/>
</dbReference>
<dbReference type="AlphaFoldDB" id="A0A023D177"/>
<dbReference type="PANTHER" id="PTHR43759:SF1">
    <property type="entry name" value="GLUCOSE IMPORT SYSTEM PERMEASE PROTEIN GLCT"/>
    <property type="match status" value="1"/>
</dbReference>
<gene>
    <name evidence="7" type="ORF">Amme_011_008</name>
</gene>
<keyword evidence="3 5" id="KW-1133">Transmembrane helix</keyword>
<feature type="transmembrane region" description="Helical" evidence="5">
    <location>
        <begin position="111"/>
        <end position="131"/>
    </location>
</feature>
<dbReference type="CDD" id="cd06261">
    <property type="entry name" value="TM_PBP2"/>
    <property type="match status" value="1"/>
</dbReference>
<dbReference type="Pfam" id="PF00528">
    <property type="entry name" value="BPD_transp_1"/>
    <property type="match status" value="1"/>
</dbReference>
<organism evidence="7 8">
    <name type="scientific">Acidomonas methanolica NBRC 104435</name>
    <dbReference type="NCBI Taxonomy" id="1231351"/>
    <lineage>
        <taxon>Bacteria</taxon>
        <taxon>Pseudomonadati</taxon>
        <taxon>Pseudomonadota</taxon>
        <taxon>Alphaproteobacteria</taxon>
        <taxon>Acetobacterales</taxon>
        <taxon>Acetobacteraceae</taxon>
        <taxon>Acidomonas</taxon>
    </lineage>
</organism>
<dbReference type="InterPro" id="IPR000515">
    <property type="entry name" value="MetI-like"/>
</dbReference>
<dbReference type="EMBL" id="BAND01000011">
    <property type="protein sequence ID" value="GAJ27908.1"/>
    <property type="molecule type" value="Genomic_DNA"/>
</dbReference>
<dbReference type="Proteomes" id="UP000019760">
    <property type="component" value="Unassembled WGS sequence"/>
</dbReference>
<reference evidence="7 8" key="2">
    <citation type="journal article" date="2014" name="FEMS Microbiol. Lett.">
        <title>Draft genomic DNA sequence of the facultatively methylotrophic bacterium Acidomonas methanolica type strain MB58.</title>
        <authorList>
            <person name="Higashiura N."/>
            <person name="Hadano H."/>
            <person name="Hirakawa H."/>
            <person name="Matsutani M."/>
            <person name="Takabe S."/>
            <person name="Matsushita K."/>
            <person name="Azuma Y."/>
        </authorList>
    </citation>
    <scope>NUCLEOTIDE SEQUENCE [LARGE SCALE GENOMIC DNA]</scope>
    <source>
        <strain evidence="7 8">MB58</strain>
    </source>
</reference>
<proteinExistence type="inferred from homology"/>